<reference evidence="7" key="1">
    <citation type="submission" date="2016-10" db="EMBL/GenBank/DDBJ databases">
        <authorList>
            <person name="Varghese N."/>
            <person name="Submissions S."/>
        </authorList>
    </citation>
    <scope>NUCLEOTIDE SEQUENCE [LARGE SCALE GENOMIC DNA]</scope>
    <source>
        <strain evidence="7">DSM 10002</strain>
    </source>
</reference>
<dbReference type="PROSITE" id="PS51078">
    <property type="entry name" value="ICLR_ED"/>
    <property type="match status" value="1"/>
</dbReference>
<dbReference type="EMBL" id="LT629804">
    <property type="protein sequence ID" value="SDU80246.1"/>
    <property type="molecule type" value="Genomic_DNA"/>
</dbReference>
<dbReference type="InterPro" id="IPR014757">
    <property type="entry name" value="Tscrpt_reg_IclR_C"/>
</dbReference>
<feature type="domain" description="HTH iclR-type" evidence="4">
    <location>
        <begin position="16"/>
        <end position="75"/>
    </location>
</feature>
<evidence type="ECO:0000313" key="6">
    <source>
        <dbReference type="EMBL" id="SDU80246.1"/>
    </source>
</evidence>
<keyword evidence="3" id="KW-0804">Transcription</keyword>
<evidence type="ECO:0000256" key="3">
    <source>
        <dbReference type="ARBA" id="ARBA00023163"/>
    </source>
</evidence>
<evidence type="ECO:0000256" key="1">
    <source>
        <dbReference type="ARBA" id="ARBA00023015"/>
    </source>
</evidence>
<evidence type="ECO:0000259" key="4">
    <source>
        <dbReference type="PROSITE" id="PS51077"/>
    </source>
</evidence>
<keyword evidence="2 6" id="KW-0238">DNA-binding</keyword>
<dbReference type="InterPro" id="IPR005471">
    <property type="entry name" value="Tscrpt_reg_IclR_N"/>
</dbReference>
<dbReference type="Proteomes" id="UP000214355">
    <property type="component" value="Chromosome I"/>
</dbReference>
<dbReference type="Pfam" id="PF01614">
    <property type="entry name" value="IclR_C"/>
    <property type="match status" value="1"/>
</dbReference>
<dbReference type="Gene3D" id="3.30.450.40">
    <property type="match status" value="1"/>
</dbReference>
<accession>A0A1H2LIL9</accession>
<dbReference type="AlphaFoldDB" id="A0A1H2LIL9"/>
<dbReference type="PANTHER" id="PTHR30136">
    <property type="entry name" value="HELIX-TURN-HELIX TRANSCRIPTIONAL REGULATOR, ICLR FAMILY"/>
    <property type="match status" value="1"/>
</dbReference>
<dbReference type="InterPro" id="IPR029016">
    <property type="entry name" value="GAF-like_dom_sf"/>
</dbReference>
<name>A0A1H2LIL9_9ACTO</name>
<proteinExistence type="predicted"/>
<dbReference type="Gene3D" id="1.10.10.10">
    <property type="entry name" value="Winged helix-like DNA-binding domain superfamily/Winged helix DNA-binding domain"/>
    <property type="match status" value="1"/>
</dbReference>
<keyword evidence="7" id="KW-1185">Reference proteome</keyword>
<sequence>MEWQDGLMDNSQGSGVGVLDKAALVLQALEQGPLTLAQLVSATHLARPTAHRLAVALEFHRLASRDTQGRFILGPRLAELSSRAGDDRLLTAANPILIALRDHTGESAQLYRRQGDQNVCVASAERTTGLRDSIPVGSAFSMQAGSVAQVLLAWDEPDRLHRGLYGAQFTATVLSAVRRRGWAQSLGEHEPGVASISAPVRGANGQVIAAISISGPVERMGRQPGRHYAAAVVAAANRLTDLIKRSEPTT</sequence>
<dbReference type="InterPro" id="IPR050707">
    <property type="entry name" value="HTH_MetabolicPath_Reg"/>
</dbReference>
<dbReference type="STRING" id="131112.SAMN04489737_1144"/>
<dbReference type="SMART" id="SM00346">
    <property type="entry name" value="HTH_ICLR"/>
    <property type="match status" value="1"/>
</dbReference>
<gene>
    <name evidence="6" type="ORF">SAMN04489737_1144</name>
</gene>
<dbReference type="FunFam" id="3.30.450.40:FF:000002">
    <property type="entry name" value="IclR family transcriptional regulator"/>
    <property type="match status" value="1"/>
</dbReference>
<evidence type="ECO:0000259" key="5">
    <source>
        <dbReference type="PROSITE" id="PS51078"/>
    </source>
</evidence>
<dbReference type="SUPFAM" id="SSF55781">
    <property type="entry name" value="GAF domain-like"/>
    <property type="match status" value="1"/>
</dbReference>
<evidence type="ECO:0000313" key="7">
    <source>
        <dbReference type="Proteomes" id="UP000214355"/>
    </source>
</evidence>
<dbReference type="SUPFAM" id="SSF46785">
    <property type="entry name" value="Winged helix' DNA-binding domain"/>
    <property type="match status" value="1"/>
</dbReference>
<keyword evidence="1" id="KW-0805">Transcription regulation</keyword>
<dbReference type="PROSITE" id="PS51077">
    <property type="entry name" value="HTH_ICLR"/>
    <property type="match status" value="1"/>
</dbReference>
<dbReference type="PANTHER" id="PTHR30136:SF39">
    <property type="entry name" value="TRANSCRIPTIONAL REGULATORY PROTEIN"/>
    <property type="match status" value="1"/>
</dbReference>
<protein>
    <submittedName>
        <fullName evidence="6">DNA-binding transcriptional regulator, IclR family</fullName>
    </submittedName>
</protein>
<dbReference type="InterPro" id="IPR036388">
    <property type="entry name" value="WH-like_DNA-bd_sf"/>
</dbReference>
<dbReference type="InterPro" id="IPR036390">
    <property type="entry name" value="WH_DNA-bd_sf"/>
</dbReference>
<dbReference type="GO" id="GO:0045892">
    <property type="term" value="P:negative regulation of DNA-templated transcription"/>
    <property type="evidence" value="ECO:0007669"/>
    <property type="project" value="TreeGrafter"/>
</dbReference>
<feature type="domain" description="IclR-ED" evidence="5">
    <location>
        <begin position="76"/>
        <end position="245"/>
    </location>
</feature>
<evidence type="ECO:0000256" key="2">
    <source>
        <dbReference type="ARBA" id="ARBA00023125"/>
    </source>
</evidence>
<dbReference type="Pfam" id="PF09339">
    <property type="entry name" value="HTH_IclR"/>
    <property type="match status" value="1"/>
</dbReference>
<organism evidence="6 7">
    <name type="scientific">Arcanobacterium phocae</name>
    <dbReference type="NCBI Taxonomy" id="131112"/>
    <lineage>
        <taxon>Bacteria</taxon>
        <taxon>Bacillati</taxon>
        <taxon>Actinomycetota</taxon>
        <taxon>Actinomycetes</taxon>
        <taxon>Actinomycetales</taxon>
        <taxon>Actinomycetaceae</taxon>
        <taxon>Arcanobacterium</taxon>
    </lineage>
</organism>
<dbReference type="GO" id="GO:0003700">
    <property type="term" value="F:DNA-binding transcription factor activity"/>
    <property type="evidence" value="ECO:0007669"/>
    <property type="project" value="TreeGrafter"/>
</dbReference>
<dbReference type="GO" id="GO:0003677">
    <property type="term" value="F:DNA binding"/>
    <property type="evidence" value="ECO:0007669"/>
    <property type="project" value="UniProtKB-KW"/>
</dbReference>